<feature type="compositionally biased region" description="Polar residues" evidence="13">
    <location>
        <begin position="577"/>
        <end position="588"/>
    </location>
</feature>
<dbReference type="Gene3D" id="1.10.238.180">
    <property type="match status" value="1"/>
</dbReference>
<dbReference type="GO" id="GO:0005509">
    <property type="term" value="F:calcium ion binding"/>
    <property type="evidence" value="ECO:0007669"/>
    <property type="project" value="TreeGrafter"/>
</dbReference>
<feature type="coiled-coil region" evidence="12">
    <location>
        <begin position="355"/>
        <end position="418"/>
    </location>
</feature>
<evidence type="ECO:0000256" key="8">
    <source>
        <dbReference type="ARBA" id="ARBA00022989"/>
    </source>
</evidence>
<dbReference type="GO" id="GO:0006874">
    <property type="term" value="P:intracellular calcium ion homeostasis"/>
    <property type="evidence" value="ECO:0007669"/>
    <property type="project" value="TreeGrafter"/>
</dbReference>
<dbReference type="InterPro" id="IPR032393">
    <property type="entry name" value="SOAR_STIM1/2"/>
</dbReference>
<evidence type="ECO:0000256" key="13">
    <source>
        <dbReference type="SAM" id="MobiDB-lite"/>
    </source>
</evidence>
<dbReference type="InterPro" id="IPR011992">
    <property type="entry name" value="EF-hand-dom_pair"/>
</dbReference>
<dbReference type="GO" id="GO:0051049">
    <property type="term" value="P:regulation of transport"/>
    <property type="evidence" value="ECO:0007669"/>
    <property type="project" value="UniProtKB-ARBA"/>
</dbReference>
<keyword evidence="9 12" id="KW-0175">Coiled coil</keyword>
<evidence type="ECO:0000256" key="6">
    <source>
        <dbReference type="ARBA" id="ARBA00022729"/>
    </source>
</evidence>
<feature type="region of interest" description="Disordered" evidence="13">
    <location>
        <begin position="494"/>
        <end position="603"/>
    </location>
</feature>
<dbReference type="GO" id="GO:0005246">
    <property type="term" value="F:calcium channel regulator activity"/>
    <property type="evidence" value="ECO:0007669"/>
    <property type="project" value="InterPro"/>
</dbReference>
<keyword evidence="17" id="KW-1185">Reference proteome</keyword>
<dbReference type="GO" id="GO:0005886">
    <property type="term" value="C:plasma membrane"/>
    <property type="evidence" value="ECO:0007669"/>
    <property type="project" value="TreeGrafter"/>
</dbReference>
<feature type="coiled-coil region" evidence="12">
    <location>
        <begin position="242"/>
        <end position="331"/>
    </location>
</feature>
<keyword evidence="7" id="KW-0106">Calcium</keyword>
<feature type="region of interest" description="Disordered" evidence="13">
    <location>
        <begin position="618"/>
        <end position="667"/>
    </location>
</feature>
<dbReference type="EMBL" id="CAKOFQ010007254">
    <property type="protein sequence ID" value="CAH1996211.1"/>
    <property type="molecule type" value="Genomic_DNA"/>
</dbReference>
<feature type="signal peptide" evidence="14">
    <location>
        <begin position="1"/>
        <end position="21"/>
    </location>
</feature>
<dbReference type="InterPro" id="IPR037608">
    <property type="entry name" value="STIM1/2"/>
</dbReference>
<evidence type="ECO:0000256" key="7">
    <source>
        <dbReference type="ARBA" id="ARBA00022837"/>
    </source>
</evidence>
<name>A0A9P0LQG0_ACAOB</name>
<dbReference type="Pfam" id="PF25578">
    <property type="entry name" value="EF-hand_STIM1"/>
    <property type="match status" value="1"/>
</dbReference>
<dbReference type="SMART" id="SM00454">
    <property type="entry name" value="SAM"/>
    <property type="match status" value="1"/>
</dbReference>
<comment type="subcellular location">
    <subcellularLocation>
        <location evidence="1">Membrane</location>
        <topology evidence="1">Single-pass type I membrane protein</topology>
    </subcellularLocation>
</comment>
<evidence type="ECO:0000256" key="3">
    <source>
        <dbReference type="ARBA" id="ARBA00022568"/>
    </source>
</evidence>
<keyword evidence="11" id="KW-0472">Membrane</keyword>
<dbReference type="Pfam" id="PF16533">
    <property type="entry name" value="SOAR"/>
    <property type="match status" value="1"/>
</dbReference>
<dbReference type="AlphaFoldDB" id="A0A9P0LQG0"/>
<dbReference type="Pfam" id="PF07647">
    <property type="entry name" value="SAM_2"/>
    <property type="match status" value="1"/>
</dbReference>
<dbReference type="PANTHER" id="PTHR15136:SF5">
    <property type="entry name" value="STROMAL INTERACTION MOLECULE HOMOLOG"/>
    <property type="match status" value="1"/>
</dbReference>
<dbReference type="InterPro" id="IPR001660">
    <property type="entry name" value="SAM"/>
</dbReference>
<organism evidence="16 17">
    <name type="scientific">Acanthoscelides obtectus</name>
    <name type="common">Bean weevil</name>
    <name type="synonym">Bruchus obtectus</name>
    <dbReference type="NCBI Taxonomy" id="200917"/>
    <lineage>
        <taxon>Eukaryota</taxon>
        <taxon>Metazoa</taxon>
        <taxon>Ecdysozoa</taxon>
        <taxon>Arthropoda</taxon>
        <taxon>Hexapoda</taxon>
        <taxon>Insecta</taxon>
        <taxon>Pterygota</taxon>
        <taxon>Neoptera</taxon>
        <taxon>Endopterygota</taxon>
        <taxon>Coleoptera</taxon>
        <taxon>Polyphaga</taxon>
        <taxon>Cucujiformia</taxon>
        <taxon>Chrysomeloidea</taxon>
        <taxon>Chrysomelidae</taxon>
        <taxon>Bruchinae</taxon>
        <taxon>Bruchini</taxon>
        <taxon>Acanthoscelides</taxon>
    </lineage>
</organism>
<dbReference type="OrthoDB" id="9986177at2759"/>
<keyword evidence="3" id="KW-0109">Calcium transport</keyword>
<keyword evidence="2" id="KW-0813">Transport</keyword>
<proteinExistence type="predicted"/>
<dbReference type="GO" id="GO:0005783">
    <property type="term" value="C:endoplasmic reticulum"/>
    <property type="evidence" value="ECO:0007669"/>
    <property type="project" value="TreeGrafter"/>
</dbReference>
<evidence type="ECO:0000259" key="15">
    <source>
        <dbReference type="PROSITE" id="PS50105"/>
    </source>
</evidence>
<dbReference type="CDD" id="cd11722">
    <property type="entry name" value="SOAR"/>
    <property type="match status" value="1"/>
</dbReference>
<dbReference type="FunFam" id="1.20.5.340:FF:000033">
    <property type="entry name" value="Stromal interaction molecule"/>
    <property type="match status" value="1"/>
</dbReference>
<keyword evidence="5" id="KW-0479">Metal-binding</keyword>
<dbReference type="InterPro" id="IPR057835">
    <property type="entry name" value="EF-hand_STIM1/2"/>
</dbReference>
<feature type="domain" description="SAM" evidence="15">
    <location>
        <begin position="143"/>
        <end position="200"/>
    </location>
</feature>
<evidence type="ECO:0000256" key="1">
    <source>
        <dbReference type="ARBA" id="ARBA00004479"/>
    </source>
</evidence>
<evidence type="ECO:0000313" key="17">
    <source>
        <dbReference type="Proteomes" id="UP001152888"/>
    </source>
</evidence>
<dbReference type="FunFam" id="1.10.287.3550:FF:000002">
    <property type="entry name" value="Stromal interaction molecule homolog"/>
    <property type="match status" value="1"/>
</dbReference>
<evidence type="ECO:0000256" key="9">
    <source>
        <dbReference type="ARBA" id="ARBA00023054"/>
    </source>
</evidence>
<dbReference type="Gene3D" id="1.10.287.3550">
    <property type="match status" value="1"/>
</dbReference>
<evidence type="ECO:0000256" key="4">
    <source>
        <dbReference type="ARBA" id="ARBA00022692"/>
    </source>
</evidence>
<comment type="caution">
    <text evidence="16">The sequence shown here is derived from an EMBL/GenBank/DDBJ whole genome shotgun (WGS) entry which is preliminary data.</text>
</comment>
<accession>A0A9P0LQG0</accession>
<dbReference type="PROSITE" id="PS50105">
    <property type="entry name" value="SAM_DOMAIN"/>
    <property type="match status" value="1"/>
</dbReference>
<dbReference type="InterPro" id="IPR013761">
    <property type="entry name" value="SAM/pointed_sf"/>
</dbReference>
<dbReference type="PANTHER" id="PTHR15136">
    <property type="entry name" value="STROMAL INTERACTION MOLECULE HOMOLOG"/>
    <property type="match status" value="1"/>
</dbReference>
<dbReference type="Proteomes" id="UP001152888">
    <property type="component" value="Unassembled WGS sequence"/>
</dbReference>
<gene>
    <name evidence="16" type="ORF">ACAOBT_LOCUS23099</name>
</gene>
<feature type="chain" id="PRO_5040397062" description="SAM domain-containing protein" evidence="14">
    <location>
        <begin position="22"/>
        <end position="667"/>
    </location>
</feature>
<keyword evidence="6 14" id="KW-0732">Signal</keyword>
<sequence>MKIRGLIIWIVLNIYCSKSSAENHGYYDQGVYATSKENLRSTNNPYEVPQTPDVDSCSSEDLICLAATHSDRLGLEAIQILHKQIDDDQDGTIDLSESDDFLKELKIDAGKEKRQKNFHKNDDMHISVKELLEAWLRSEVHNWTLDQTSDWLTNCVQLPQYVPNFIQNGVNGAKLPRLAVDDGKYLTILGIKDPIHKRKIALKAMDVVLFGPPKDLTGWKDLTLIFLTIVGGLGGWYAYQQNKKFKRHLNRMTKDMDSLQNAEKALENLQKELEHAKQAQESVITEKQNLEKKLQDSKSELNTLPYSDLEVSQLKAEIEMLRTELQLAEGELKDRCWMPPHELQQWLQLTYETENKAYMKKKISAEKQLQQAREACEKLRKKRSSLVGAFVSTHGKSIDEVDRSIVEARTSLQEVTQELQERAHRWKQIEMLCGFSIINNNGYAYLENALYRGGNGRGGLIRGRMSSTDDLDDETSSMYGGSLPGYIESCQMASHWKDGDSSSSETSKQEEEGGSEPKVSSKNNVHFSVGSDVSPWSEDTLSSTTQTQPKNVVGRLSSNPKSVSQSNISLNLPAKPTSMTRSFSQDINVSPADTKPKSSLSDTNLEVSKIKPLKQIKEQPSVSIEDDVCSTDSSVLDESDSKKKKRSKLFSFNKKGKNKDGDVSCRT</sequence>
<dbReference type="SUPFAM" id="SSF47769">
    <property type="entry name" value="SAM/Pointed domain"/>
    <property type="match status" value="1"/>
</dbReference>
<dbReference type="FunFam" id="1.10.238.180:FF:000001">
    <property type="entry name" value="Stromal interaction molecule 1"/>
    <property type="match status" value="1"/>
</dbReference>
<evidence type="ECO:0000256" key="11">
    <source>
        <dbReference type="ARBA" id="ARBA00023136"/>
    </source>
</evidence>
<evidence type="ECO:0000256" key="14">
    <source>
        <dbReference type="SAM" id="SignalP"/>
    </source>
</evidence>
<feature type="compositionally biased region" description="Polar residues" evidence="13">
    <location>
        <begin position="537"/>
        <end position="570"/>
    </location>
</feature>
<evidence type="ECO:0000256" key="12">
    <source>
        <dbReference type="SAM" id="Coils"/>
    </source>
</evidence>
<evidence type="ECO:0000256" key="10">
    <source>
        <dbReference type="ARBA" id="ARBA00023065"/>
    </source>
</evidence>
<dbReference type="Gene3D" id="1.20.5.340">
    <property type="match status" value="1"/>
</dbReference>
<dbReference type="GO" id="GO:0002115">
    <property type="term" value="P:store-operated calcium entry"/>
    <property type="evidence" value="ECO:0007669"/>
    <property type="project" value="TreeGrafter"/>
</dbReference>
<keyword evidence="4" id="KW-0812">Transmembrane</keyword>
<evidence type="ECO:0000256" key="2">
    <source>
        <dbReference type="ARBA" id="ARBA00022448"/>
    </source>
</evidence>
<evidence type="ECO:0000313" key="16">
    <source>
        <dbReference type="EMBL" id="CAH1996211.1"/>
    </source>
</evidence>
<keyword evidence="8" id="KW-1133">Transmembrane helix</keyword>
<reference evidence="16" key="1">
    <citation type="submission" date="2022-03" db="EMBL/GenBank/DDBJ databases">
        <authorList>
            <person name="Sayadi A."/>
        </authorList>
    </citation>
    <scope>NUCLEOTIDE SEQUENCE</scope>
</reference>
<feature type="compositionally biased region" description="Basic and acidic residues" evidence="13">
    <location>
        <begin position="658"/>
        <end position="667"/>
    </location>
</feature>
<dbReference type="Gene3D" id="1.10.150.50">
    <property type="entry name" value="Transcription Factor, Ets-1"/>
    <property type="match status" value="1"/>
</dbReference>
<protein>
    <recommendedName>
        <fullName evidence="15">SAM domain-containing protein</fullName>
    </recommendedName>
</protein>
<dbReference type="SUPFAM" id="SSF47473">
    <property type="entry name" value="EF-hand"/>
    <property type="match status" value="1"/>
</dbReference>
<evidence type="ECO:0000256" key="5">
    <source>
        <dbReference type="ARBA" id="ARBA00022723"/>
    </source>
</evidence>
<keyword evidence="10" id="KW-0406">Ion transport</keyword>